<dbReference type="Proteomes" id="UP000029567">
    <property type="component" value="Unassembled WGS sequence"/>
</dbReference>
<evidence type="ECO:0000313" key="1">
    <source>
        <dbReference type="EMBL" id="KGG93043.1"/>
    </source>
</evidence>
<reference evidence="1 2" key="1">
    <citation type="submission" date="2013-09" db="EMBL/GenBank/DDBJ databases">
        <title>High correlation between genotypes and phenotypes of environmental bacteria Comamonas testosteroni strains.</title>
        <authorList>
            <person name="Liu L."/>
            <person name="Zhu W."/>
            <person name="Xia X."/>
            <person name="Xu B."/>
            <person name="Luo M."/>
            <person name="Wang G."/>
        </authorList>
    </citation>
    <scope>NUCLEOTIDE SEQUENCE [LARGE SCALE GENOMIC DNA]</scope>
    <source>
        <strain evidence="1 2">JL14</strain>
    </source>
</reference>
<protein>
    <recommendedName>
        <fullName evidence="3">DUF3168 domain-containing protein</fullName>
    </recommendedName>
</protein>
<dbReference type="EMBL" id="AWTN01000085">
    <property type="protein sequence ID" value="KGG93043.1"/>
    <property type="molecule type" value="Genomic_DNA"/>
</dbReference>
<dbReference type="AlphaFoldDB" id="A0A0E3BFB2"/>
<evidence type="ECO:0000313" key="2">
    <source>
        <dbReference type="Proteomes" id="UP000029567"/>
    </source>
</evidence>
<gene>
    <name evidence="1" type="ORF">P245_10775</name>
</gene>
<name>A0A0E3BFB2_9BURK</name>
<proteinExistence type="predicted"/>
<dbReference type="RefSeq" id="WP_034379068.1">
    <property type="nucleotide sequence ID" value="NZ_AWTN01000085.1"/>
</dbReference>
<organism evidence="1 2">
    <name type="scientific">Comamonas thiooxydans</name>
    <dbReference type="NCBI Taxonomy" id="363952"/>
    <lineage>
        <taxon>Bacteria</taxon>
        <taxon>Pseudomonadati</taxon>
        <taxon>Pseudomonadota</taxon>
        <taxon>Betaproteobacteria</taxon>
        <taxon>Burkholderiales</taxon>
        <taxon>Comamonadaceae</taxon>
        <taxon>Comamonas</taxon>
    </lineage>
</organism>
<sequence length="141" mass="15148">MNSIRERILREVVARLTAGVAPAPVLRFPTVPVTREASPALLVFAEGDSITAHTNNLVDRLLSVRLVAVARGDDAFDQVDLAVVAAHAALMSDCNLGGLALALREVDCEWDPEDADAGAVALPARYEIRYRTRAQDLTQTG</sequence>
<accession>A0A0E3BFB2</accession>
<evidence type="ECO:0008006" key="3">
    <source>
        <dbReference type="Google" id="ProtNLM"/>
    </source>
</evidence>
<comment type="caution">
    <text evidence="1">The sequence shown here is derived from an EMBL/GenBank/DDBJ whole genome shotgun (WGS) entry which is preliminary data.</text>
</comment>